<dbReference type="PROSITE" id="PS51194">
    <property type="entry name" value="HELICASE_CTER"/>
    <property type="match status" value="1"/>
</dbReference>
<organism evidence="6 7">
    <name type="scientific">Oleiagrimonas soli</name>
    <dbReference type="NCBI Taxonomy" id="1543381"/>
    <lineage>
        <taxon>Bacteria</taxon>
        <taxon>Pseudomonadati</taxon>
        <taxon>Pseudomonadota</taxon>
        <taxon>Gammaproteobacteria</taxon>
        <taxon>Lysobacterales</taxon>
        <taxon>Rhodanobacteraceae</taxon>
        <taxon>Oleiagrimonas</taxon>
    </lineage>
</organism>
<evidence type="ECO:0000259" key="5">
    <source>
        <dbReference type="PROSITE" id="PS51194"/>
    </source>
</evidence>
<dbReference type="CDD" id="cd18012">
    <property type="entry name" value="DEXQc_arch_SWI2_SNF2"/>
    <property type="match status" value="1"/>
</dbReference>
<evidence type="ECO:0000256" key="1">
    <source>
        <dbReference type="ARBA" id="ARBA00022801"/>
    </source>
</evidence>
<dbReference type="InterPro" id="IPR001650">
    <property type="entry name" value="Helicase_C-like"/>
</dbReference>
<proteinExistence type="predicted"/>
<evidence type="ECO:0000256" key="3">
    <source>
        <dbReference type="SAM" id="MobiDB-lite"/>
    </source>
</evidence>
<keyword evidence="2 6" id="KW-0067">ATP-binding</keyword>
<feature type="region of interest" description="Disordered" evidence="3">
    <location>
        <begin position="1"/>
        <end position="45"/>
    </location>
</feature>
<comment type="caution">
    <text evidence="6">The sequence shown here is derived from an EMBL/GenBank/DDBJ whole genome shotgun (WGS) entry which is preliminary data.</text>
</comment>
<feature type="domain" description="Helicase C-terminal" evidence="5">
    <location>
        <begin position="849"/>
        <end position="1007"/>
    </location>
</feature>
<dbReference type="Gene3D" id="3.40.50.10810">
    <property type="entry name" value="Tandem AAA-ATPase domain"/>
    <property type="match status" value="1"/>
</dbReference>
<keyword evidence="2 6" id="KW-0547">Nucleotide-binding</keyword>
<protein>
    <submittedName>
        <fullName evidence="6">Superfamily II DNA or RNA helicase</fullName>
    </submittedName>
</protein>
<dbReference type="Pfam" id="PF00271">
    <property type="entry name" value="Helicase_C"/>
    <property type="match status" value="1"/>
</dbReference>
<evidence type="ECO:0000256" key="2">
    <source>
        <dbReference type="ARBA" id="ARBA00022806"/>
    </source>
</evidence>
<dbReference type="GO" id="GO:0004386">
    <property type="term" value="F:helicase activity"/>
    <property type="evidence" value="ECO:0007669"/>
    <property type="project" value="UniProtKB-KW"/>
</dbReference>
<dbReference type="SMART" id="SM00490">
    <property type="entry name" value="HELICc"/>
    <property type="match status" value="1"/>
</dbReference>
<dbReference type="Gene3D" id="3.40.50.300">
    <property type="entry name" value="P-loop containing nucleotide triphosphate hydrolases"/>
    <property type="match status" value="1"/>
</dbReference>
<keyword evidence="2 6" id="KW-0347">Helicase</keyword>
<feature type="compositionally biased region" description="Basic and acidic residues" evidence="3">
    <location>
        <begin position="1"/>
        <end position="21"/>
    </location>
</feature>
<dbReference type="SMART" id="SM00487">
    <property type="entry name" value="DEXDc"/>
    <property type="match status" value="1"/>
</dbReference>
<dbReference type="GO" id="GO:0005524">
    <property type="term" value="F:ATP binding"/>
    <property type="evidence" value="ECO:0007669"/>
    <property type="project" value="InterPro"/>
</dbReference>
<dbReference type="InterPro" id="IPR014001">
    <property type="entry name" value="Helicase_ATP-bd"/>
</dbReference>
<dbReference type="InterPro" id="IPR049730">
    <property type="entry name" value="SNF2/RAD54-like_C"/>
</dbReference>
<dbReference type="RefSeq" id="WP_184655072.1">
    <property type="nucleotide sequence ID" value="NZ_JACHET010000001.1"/>
</dbReference>
<name>A0A841KGI6_9GAMM</name>
<evidence type="ECO:0000259" key="4">
    <source>
        <dbReference type="PROSITE" id="PS51192"/>
    </source>
</evidence>
<evidence type="ECO:0000313" key="7">
    <source>
        <dbReference type="Proteomes" id="UP000560000"/>
    </source>
</evidence>
<feature type="domain" description="Helicase ATP-binding" evidence="4">
    <location>
        <begin position="561"/>
        <end position="721"/>
    </location>
</feature>
<dbReference type="EMBL" id="JACHET010000001">
    <property type="protein sequence ID" value="MBB6184743.1"/>
    <property type="molecule type" value="Genomic_DNA"/>
</dbReference>
<sequence>MQRPTGERRAPPRPRKDKDPEPQGAVPADWKRLLGGHAGAPEPAAHGKPTLGFFLEMVNGEEHLGARLEVAPVLLSVGEQGRLYHAVPLDARRLAQTKLPSTEQRLATSLLGLPHSQRKGRNYAHLHGAVGDALLTEMLDTAPCFLGGVAGLRLTRGKPHRPEWVWQLDEKGFQHLQPQLPHGQRLLRAGMPWYLDPENAALGLLELDPDEARLIDAPPVAPEAAAAVAAALAESPLAGRVPAPHVLSKGKPASLAPEPVLTLRALTRHARLAAGTPPLAYARLAFDYGGERLPSRGGEPHVRRVRDGKLIEFTRQRADELAAMERLENAGLTPAVDTEGLPWDLADTLPDDAWLFPGTGHTGALEVNTPARWMALRGKLEDDGFLLDYDASFPFEVLEGPVHWYGEASTGRDDDRFELEIGIEVDGQRVNLLPVVAQALGEQQISLTPATNEAEDAVWYAPVDDRKRVPVRLRELRAMLAPLAEYLEKPRTRLRLPKVQAGRLEELARALPPDGKLDAPRALRGFTSRLREAAERATDTVPEGIQATLRDYQREGLRWLNALDEAGVGGVLADDMGLGKTLQLLAHLQTLKEADRLKHPALIVLPTSLIPNWQAEAARFVPALKVLTLHGPQRSDDFARIGEHDIVLTSYALLPRDLDTLKKQRFELVVLDEAQQVKNPRTQARRALLKLQTGRLLCLTGTPLENHLGELWSQVDLAVPGLLGDERAFRRHYRGPIEKQNDQACQQRLNQRIAPFILRRTKAEVASELPAKTEITRRVVLDGKQRELYESLRLSLADELREVIAQRGIEHSGIIVLDALLKLRQACCDPRLVKLEAARGVRESAKMDLLLDMLPALIAEGRKVLLFSQFTEMLKLIGRELDRKRIRYVTLTGETRDRAEPVRRFQEGEAPLFLLSLKAGGVGLNLTAADTVIHYDPWWNPAAEAQAADRAHRIGQDKPVFVYKLITTGTVEERIETMKVRKAELAAAVLEGGGSRDRLKFDQDDLDALLAGDG</sequence>
<gene>
    <name evidence="6" type="ORF">HNQ86_002088</name>
</gene>
<dbReference type="CDD" id="cd18793">
    <property type="entry name" value="SF2_C_SNF"/>
    <property type="match status" value="1"/>
</dbReference>
<accession>A0A841KGI6</accession>
<dbReference type="PANTHER" id="PTHR10799">
    <property type="entry name" value="SNF2/RAD54 HELICASE FAMILY"/>
    <property type="match status" value="1"/>
</dbReference>
<reference evidence="6 7" key="1">
    <citation type="submission" date="2020-08" db="EMBL/GenBank/DDBJ databases">
        <title>Genomic Encyclopedia of Type Strains, Phase IV (KMG-IV): sequencing the most valuable type-strain genomes for metagenomic binning, comparative biology and taxonomic classification.</title>
        <authorList>
            <person name="Goeker M."/>
        </authorList>
    </citation>
    <scope>NUCLEOTIDE SEQUENCE [LARGE SCALE GENOMIC DNA]</scope>
    <source>
        <strain evidence="6 7">DSM 107085</strain>
    </source>
</reference>
<dbReference type="InterPro" id="IPR000330">
    <property type="entry name" value="SNF2_N"/>
</dbReference>
<keyword evidence="1" id="KW-0378">Hydrolase</keyword>
<dbReference type="PROSITE" id="PS51192">
    <property type="entry name" value="HELICASE_ATP_BIND_1"/>
    <property type="match status" value="1"/>
</dbReference>
<dbReference type="InterPro" id="IPR038718">
    <property type="entry name" value="SNF2-like_sf"/>
</dbReference>
<dbReference type="InterPro" id="IPR027417">
    <property type="entry name" value="P-loop_NTPase"/>
</dbReference>
<dbReference type="Proteomes" id="UP000560000">
    <property type="component" value="Unassembled WGS sequence"/>
</dbReference>
<dbReference type="Pfam" id="PF00176">
    <property type="entry name" value="SNF2-rel_dom"/>
    <property type="match status" value="1"/>
</dbReference>
<dbReference type="AlphaFoldDB" id="A0A841KGI6"/>
<evidence type="ECO:0000313" key="6">
    <source>
        <dbReference type="EMBL" id="MBB6184743.1"/>
    </source>
</evidence>
<dbReference type="SUPFAM" id="SSF52540">
    <property type="entry name" value="P-loop containing nucleoside triphosphate hydrolases"/>
    <property type="match status" value="2"/>
</dbReference>
<dbReference type="GO" id="GO:0016787">
    <property type="term" value="F:hydrolase activity"/>
    <property type="evidence" value="ECO:0007669"/>
    <property type="project" value="UniProtKB-KW"/>
</dbReference>